<dbReference type="Pfam" id="PF20216">
    <property type="entry name" value="DUF6576"/>
    <property type="match status" value="1"/>
</dbReference>
<dbReference type="GO" id="GO:0006508">
    <property type="term" value="P:proteolysis"/>
    <property type="evidence" value="ECO:0007669"/>
    <property type="project" value="UniProtKB-KW"/>
</dbReference>
<dbReference type="Proteomes" id="UP000198984">
    <property type="component" value="Unassembled WGS sequence"/>
</dbReference>
<gene>
    <name evidence="10" type="ORF">SAMN04488505_10614</name>
</gene>
<evidence type="ECO:0000256" key="4">
    <source>
        <dbReference type="ARBA" id="ARBA00022801"/>
    </source>
</evidence>
<dbReference type="InterPro" id="IPR035952">
    <property type="entry name" value="Rhomboid-like_sf"/>
</dbReference>
<keyword evidence="10" id="KW-0645">Protease</keyword>
<feature type="domain" description="Peptidase S54 rhomboid" evidence="8">
    <location>
        <begin position="71"/>
        <end position="215"/>
    </location>
</feature>
<dbReference type="SUPFAM" id="SSF144091">
    <property type="entry name" value="Rhomboid-like"/>
    <property type="match status" value="1"/>
</dbReference>
<dbReference type="InterPro" id="IPR050925">
    <property type="entry name" value="Rhomboid_protease_S54"/>
</dbReference>
<evidence type="ECO:0000256" key="7">
    <source>
        <dbReference type="SAM" id="Phobius"/>
    </source>
</evidence>
<name>A0A1H8AWY6_9BACT</name>
<feature type="transmembrane region" description="Helical" evidence="7">
    <location>
        <begin position="75"/>
        <end position="99"/>
    </location>
</feature>
<comment type="similarity">
    <text evidence="2">Belongs to the peptidase S54 family.</text>
</comment>
<feature type="transmembrane region" description="Helical" evidence="7">
    <location>
        <begin position="111"/>
        <end position="134"/>
    </location>
</feature>
<proteinExistence type="inferred from homology"/>
<keyword evidence="3 7" id="KW-0812">Transmembrane</keyword>
<evidence type="ECO:0000259" key="9">
    <source>
        <dbReference type="Pfam" id="PF20216"/>
    </source>
</evidence>
<dbReference type="InterPro" id="IPR022764">
    <property type="entry name" value="Peptidase_S54_rhomboid_dom"/>
</dbReference>
<keyword evidence="11" id="KW-1185">Reference proteome</keyword>
<keyword evidence="4" id="KW-0378">Hydrolase</keyword>
<keyword evidence="5 7" id="KW-1133">Transmembrane helix</keyword>
<evidence type="ECO:0000313" key="10">
    <source>
        <dbReference type="EMBL" id="SEM74017.1"/>
    </source>
</evidence>
<evidence type="ECO:0000313" key="11">
    <source>
        <dbReference type="Proteomes" id="UP000198984"/>
    </source>
</evidence>
<feature type="domain" description="DUF6576" evidence="9">
    <location>
        <begin position="264"/>
        <end position="297"/>
    </location>
</feature>
<keyword evidence="6 7" id="KW-0472">Membrane</keyword>
<dbReference type="EMBL" id="FOBB01000006">
    <property type="protein sequence ID" value="SEM74017.1"/>
    <property type="molecule type" value="Genomic_DNA"/>
</dbReference>
<dbReference type="GO" id="GO:0016020">
    <property type="term" value="C:membrane"/>
    <property type="evidence" value="ECO:0007669"/>
    <property type="project" value="UniProtKB-SubCell"/>
</dbReference>
<sequence>MNGTSFQSDIRYWLKQENAVNHLLVWNIAIFVVLGLLRLVSLSYFGVSDLVFMFSYNQIVLHSELGVFLRKPWGLITYMFAHLNVFHIFFNMLNLFWFGNLFRSFLGNKRILPLYLLGGITGGLVYMLCFHLLLPAGTDTTMLGASASVMALLVACATLMPNYEIGLLLIGSVRLKWLALAVIVLDLISIPQGNLGGILAHVGGAATGFIYIKLLQNGTDLGQPFIWCFEAIANLRSGNRSTTKRSFKPKKSPLKVVKKNIVENKQLRLDQLLDKINERGIESLSAEEKAWLDKHSQEQ</sequence>
<dbReference type="GO" id="GO:0004252">
    <property type="term" value="F:serine-type endopeptidase activity"/>
    <property type="evidence" value="ECO:0007669"/>
    <property type="project" value="InterPro"/>
</dbReference>
<dbReference type="OrthoDB" id="680602at2"/>
<evidence type="ECO:0000256" key="6">
    <source>
        <dbReference type="ARBA" id="ARBA00023136"/>
    </source>
</evidence>
<dbReference type="PANTHER" id="PTHR43731:SF14">
    <property type="entry name" value="PRESENILIN-ASSOCIATED RHOMBOID-LIKE PROTEIN, MITOCHONDRIAL"/>
    <property type="match status" value="1"/>
</dbReference>
<dbReference type="AlphaFoldDB" id="A0A1H8AWY6"/>
<evidence type="ECO:0000256" key="5">
    <source>
        <dbReference type="ARBA" id="ARBA00022989"/>
    </source>
</evidence>
<dbReference type="Gene3D" id="1.20.1540.10">
    <property type="entry name" value="Rhomboid-like"/>
    <property type="match status" value="1"/>
</dbReference>
<feature type="transmembrane region" description="Helical" evidence="7">
    <location>
        <begin position="167"/>
        <end position="188"/>
    </location>
</feature>
<organism evidence="10 11">
    <name type="scientific">Chitinophaga rupis</name>
    <dbReference type="NCBI Taxonomy" id="573321"/>
    <lineage>
        <taxon>Bacteria</taxon>
        <taxon>Pseudomonadati</taxon>
        <taxon>Bacteroidota</taxon>
        <taxon>Chitinophagia</taxon>
        <taxon>Chitinophagales</taxon>
        <taxon>Chitinophagaceae</taxon>
        <taxon>Chitinophaga</taxon>
    </lineage>
</organism>
<reference evidence="10 11" key="1">
    <citation type="submission" date="2016-10" db="EMBL/GenBank/DDBJ databases">
        <authorList>
            <person name="de Groot N.N."/>
        </authorList>
    </citation>
    <scope>NUCLEOTIDE SEQUENCE [LARGE SCALE GENOMIC DNA]</scope>
    <source>
        <strain evidence="10 11">DSM 21039</strain>
    </source>
</reference>
<evidence type="ECO:0000256" key="2">
    <source>
        <dbReference type="ARBA" id="ARBA00009045"/>
    </source>
</evidence>
<accession>A0A1H8AWY6</accession>
<protein>
    <submittedName>
        <fullName evidence="10">Membrane associated serine protease, rhomboid family</fullName>
    </submittedName>
</protein>
<dbReference type="PANTHER" id="PTHR43731">
    <property type="entry name" value="RHOMBOID PROTEASE"/>
    <property type="match status" value="1"/>
</dbReference>
<dbReference type="InterPro" id="IPR046483">
    <property type="entry name" value="DUF6576"/>
</dbReference>
<evidence type="ECO:0000259" key="8">
    <source>
        <dbReference type="Pfam" id="PF01694"/>
    </source>
</evidence>
<dbReference type="Pfam" id="PF01694">
    <property type="entry name" value="Rhomboid"/>
    <property type="match status" value="1"/>
</dbReference>
<evidence type="ECO:0000256" key="3">
    <source>
        <dbReference type="ARBA" id="ARBA00022692"/>
    </source>
</evidence>
<feature type="transmembrane region" description="Helical" evidence="7">
    <location>
        <begin position="140"/>
        <end position="160"/>
    </location>
</feature>
<dbReference type="STRING" id="573321.SAMN04488505_10614"/>
<dbReference type="RefSeq" id="WP_089917194.1">
    <property type="nucleotide sequence ID" value="NZ_FOBB01000006.1"/>
</dbReference>
<comment type="subcellular location">
    <subcellularLocation>
        <location evidence="1">Membrane</location>
        <topology evidence="1">Multi-pass membrane protein</topology>
    </subcellularLocation>
</comment>
<evidence type="ECO:0000256" key="1">
    <source>
        <dbReference type="ARBA" id="ARBA00004141"/>
    </source>
</evidence>
<feature type="transmembrane region" description="Helical" evidence="7">
    <location>
        <begin position="23"/>
        <end position="47"/>
    </location>
</feature>